<dbReference type="SUPFAM" id="SSF49899">
    <property type="entry name" value="Concanavalin A-like lectins/glucanases"/>
    <property type="match status" value="1"/>
</dbReference>
<accession>A0A4R2BU42</accession>
<dbReference type="EMBL" id="SLVU01000008">
    <property type="protein sequence ID" value="TCN30353.1"/>
    <property type="molecule type" value="Genomic_DNA"/>
</dbReference>
<dbReference type="RefSeq" id="WP_165913994.1">
    <property type="nucleotide sequence ID" value="NZ_SLVU01000008.1"/>
</dbReference>
<comment type="caution">
    <text evidence="1">The sequence shown here is derived from an EMBL/GenBank/DDBJ whole genome shotgun (WGS) entry which is preliminary data.</text>
</comment>
<dbReference type="Gene3D" id="2.60.120.200">
    <property type="match status" value="1"/>
</dbReference>
<keyword evidence="1" id="KW-0430">Lectin</keyword>
<sequence length="243" mass="25477">MYGSVASMGLLRPADAPNNGVVLLCGFDGVDGATTAPDESLLAHTLAFQANAQIDTAQSKFGGASLLLAGGGDAVIVPNSPDFLFGDGQFTVEGFVRWSSIVFDTYLFGVFDISGGRSWVIRKEAGGSGNWQFIASTAGVNQDTPINVDVTTVTGQWYHFAADRDAGGVLRLYRDGVMLGKATYASELYASPGNLSIGCLTDDGDPSGGYHRGWVDEVRITRGAALYASDGGFTVPTSPYPRP</sequence>
<evidence type="ECO:0000313" key="2">
    <source>
        <dbReference type="Proteomes" id="UP000295043"/>
    </source>
</evidence>
<evidence type="ECO:0000313" key="1">
    <source>
        <dbReference type="EMBL" id="TCN30353.1"/>
    </source>
</evidence>
<protein>
    <submittedName>
        <fullName evidence="1">Concanavalin A-like lectin/glucanase superfamily protein</fullName>
    </submittedName>
</protein>
<proteinExistence type="predicted"/>
<dbReference type="InterPro" id="IPR013320">
    <property type="entry name" value="ConA-like_dom_sf"/>
</dbReference>
<organism evidence="1 2">
    <name type="scientific">Sinorhizobium americanum</name>
    <dbReference type="NCBI Taxonomy" id="194963"/>
    <lineage>
        <taxon>Bacteria</taxon>
        <taxon>Pseudomonadati</taxon>
        <taxon>Pseudomonadota</taxon>
        <taxon>Alphaproteobacteria</taxon>
        <taxon>Hyphomicrobiales</taxon>
        <taxon>Rhizobiaceae</taxon>
        <taxon>Sinorhizobium/Ensifer group</taxon>
        <taxon>Sinorhizobium</taxon>
    </lineage>
</organism>
<dbReference type="Pfam" id="PF13385">
    <property type="entry name" value="Laminin_G_3"/>
    <property type="match status" value="1"/>
</dbReference>
<gene>
    <name evidence="1" type="ORF">EV184_108227</name>
</gene>
<name>A0A4R2BU42_9HYPH</name>
<dbReference type="Proteomes" id="UP000295043">
    <property type="component" value="Unassembled WGS sequence"/>
</dbReference>
<reference evidence="1 2" key="1">
    <citation type="submission" date="2019-03" db="EMBL/GenBank/DDBJ databases">
        <title>Genomic Encyclopedia of Type Strains, Phase IV (KMG-V): Genome sequencing to study the core and pangenomes of soil and plant-associated prokaryotes.</title>
        <authorList>
            <person name="Whitman W."/>
        </authorList>
    </citation>
    <scope>NUCLEOTIDE SEQUENCE [LARGE SCALE GENOMIC DNA]</scope>
    <source>
        <strain evidence="1 2">23C40</strain>
    </source>
</reference>
<dbReference type="GO" id="GO:0030246">
    <property type="term" value="F:carbohydrate binding"/>
    <property type="evidence" value="ECO:0007669"/>
    <property type="project" value="UniProtKB-KW"/>
</dbReference>
<dbReference type="AlphaFoldDB" id="A0A4R2BU42"/>